<dbReference type="InterPro" id="IPR001433">
    <property type="entry name" value="OxRdtase_FAD/NAD-bd"/>
</dbReference>
<accession>A0A451D421</accession>
<feature type="domain" description="FAD-binding FR-type" evidence="6">
    <location>
        <begin position="1"/>
        <end position="99"/>
    </location>
</feature>
<dbReference type="CDD" id="cd06189">
    <property type="entry name" value="flavin_oxioreductase"/>
    <property type="match status" value="1"/>
</dbReference>
<keyword evidence="2" id="KW-0274">FAD</keyword>
<dbReference type="RefSeq" id="WP_197095098.1">
    <property type="nucleotide sequence ID" value="NZ_LR217705.1"/>
</dbReference>
<dbReference type="InterPro" id="IPR017938">
    <property type="entry name" value="Riboflavin_synthase-like_b-brl"/>
</dbReference>
<comment type="similarity">
    <text evidence="3">Belongs to the Fre/LuxG FAD/NAD(P) flavoprotein oxidoreductase family.</text>
</comment>
<dbReference type="NCBIfam" id="NF005963">
    <property type="entry name" value="PRK08051.1"/>
    <property type="match status" value="1"/>
</dbReference>
<protein>
    <recommendedName>
        <fullName evidence="4">NAD(P)H-flavin reductase</fullName>
    </recommendedName>
    <alternativeName>
        <fullName evidence="5">NAD(P)H:flavin oxidoreductase</fullName>
    </alternativeName>
</protein>
<keyword evidence="7" id="KW-0560">Oxidoreductase</keyword>
<organism evidence="7 8">
    <name type="scientific">Candidatus Erwinia haradaeae</name>
    <dbReference type="NCBI Taxonomy" id="1922217"/>
    <lineage>
        <taxon>Bacteria</taxon>
        <taxon>Pseudomonadati</taxon>
        <taxon>Pseudomonadota</taxon>
        <taxon>Gammaproteobacteria</taxon>
        <taxon>Enterobacterales</taxon>
        <taxon>Erwiniaceae</taxon>
        <taxon>Erwinia</taxon>
    </lineage>
</organism>
<gene>
    <name evidence="7" type="primary">fre</name>
    <name evidence="7" type="ORF">ERCISPPS3390_309</name>
</gene>
<evidence type="ECO:0000256" key="5">
    <source>
        <dbReference type="ARBA" id="ARBA00041312"/>
    </source>
</evidence>
<evidence type="ECO:0000256" key="1">
    <source>
        <dbReference type="ARBA" id="ARBA00022630"/>
    </source>
</evidence>
<dbReference type="PRINTS" id="PR00410">
    <property type="entry name" value="PHEHYDRXLASE"/>
</dbReference>
<evidence type="ECO:0000313" key="7">
    <source>
        <dbReference type="EMBL" id="VFP80447.1"/>
    </source>
</evidence>
<dbReference type="PANTHER" id="PTHR43644:SF1">
    <property type="entry name" value="NAD(P)H-FLAVIN REDUCTASE"/>
    <property type="match status" value="1"/>
</dbReference>
<proteinExistence type="inferred from homology"/>
<dbReference type="GO" id="GO:0016491">
    <property type="term" value="F:oxidoreductase activity"/>
    <property type="evidence" value="ECO:0007669"/>
    <property type="project" value="UniProtKB-KW"/>
</dbReference>
<dbReference type="InterPro" id="IPR039261">
    <property type="entry name" value="FNR_nucleotide-bd"/>
</dbReference>
<dbReference type="Proteomes" id="UP000294338">
    <property type="component" value="Chromosome 1"/>
</dbReference>
<sequence>MPTLSCKIASVEAITNTIYRVRLTPESYVVFRAGQYLTLKIKDHAHLSFSIASTPMEKDVIELHIGGTELNSSIISAIEYIQNNKKIIVDMPHGRAWLREEDDFPLILIAGGTGFSYIRSILFTALARKSDRCISVYWGGREIQHLYELNSLNKLLLEYSHLKIFPVLERPTYGFCGREGTVISAVMKDYSFLYGHAIYIAGPVNMVKKAYICLCAERGANSSLIFGDALAFI</sequence>
<dbReference type="EMBL" id="LR217705">
    <property type="protein sequence ID" value="VFP80447.1"/>
    <property type="molecule type" value="Genomic_DNA"/>
</dbReference>
<dbReference type="Gene3D" id="3.40.50.80">
    <property type="entry name" value="Nucleotide-binding domain of ferredoxin-NADP reductase (FNR) module"/>
    <property type="match status" value="1"/>
</dbReference>
<dbReference type="SUPFAM" id="SSF52343">
    <property type="entry name" value="Ferredoxin reductase-like, C-terminal NADP-linked domain"/>
    <property type="match status" value="1"/>
</dbReference>
<name>A0A451D421_9GAMM</name>
<evidence type="ECO:0000256" key="2">
    <source>
        <dbReference type="ARBA" id="ARBA00022827"/>
    </source>
</evidence>
<dbReference type="InterPro" id="IPR017927">
    <property type="entry name" value="FAD-bd_FR_type"/>
</dbReference>
<dbReference type="AlphaFoldDB" id="A0A451D421"/>
<dbReference type="PANTHER" id="PTHR43644">
    <property type="entry name" value="NA(+)-TRANSLOCATING NADH-QUINONE REDUCTASE SUBUNIT"/>
    <property type="match status" value="1"/>
</dbReference>
<dbReference type="Pfam" id="PF00175">
    <property type="entry name" value="NAD_binding_1"/>
    <property type="match status" value="1"/>
</dbReference>
<dbReference type="Gene3D" id="2.40.30.10">
    <property type="entry name" value="Translation factors"/>
    <property type="match status" value="1"/>
</dbReference>
<evidence type="ECO:0000256" key="4">
    <source>
        <dbReference type="ARBA" id="ARBA00039732"/>
    </source>
</evidence>
<keyword evidence="1" id="KW-0285">Flavoprotein</keyword>
<evidence type="ECO:0000259" key="6">
    <source>
        <dbReference type="PROSITE" id="PS51384"/>
    </source>
</evidence>
<evidence type="ECO:0000256" key="3">
    <source>
        <dbReference type="ARBA" id="ARBA00038177"/>
    </source>
</evidence>
<evidence type="ECO:0000313" key="8">
    <source>
        <dbReference type="Proteomes" id="UP000294338"/>
    </source>
</evidence>
<reference evidence="7 8" key="1">
    <citation type="submission" date="2019-02" db="EMBL/GenBank/DDBJ databases">
        <authorList>
            <person name="Manzano-Marin A."/>
            <person name="Manzano-Marin A."/>
        </authorList>
    </citation>
    <scope>NUCLEOTIDE SEQUENCE [LARGE SCALE GENOMIC DNA]</scope>
    <source>
        <strain evidence="7 8">ErCisplendens/pseudotsugae</strain>
    </source>
</reference>
<dbReference type="SUPFAM" id="SSF63380">
    <property type="entry name" value="Riboflavin synthase domain-like"/>
    <property type="match status" value="1"/>
</dbReference>
<dbReference type="PROSITE" id="PS51384">
    <property type="entry name" value="FAD_FR"/>
    <property type="match status" value="1"/>
</dbReference>